<dbReference type="PANTHER" id="PTHR35826:SF1">
    <property type="entry name" value="PROTEIN ATP6V1FNB-LIKE"/>
    <property type="match status" value="1"/>
</dbReference>
<gene>
    <name evidence="2" type="ORF">BpHYR1_016885</name>
</gene>
<keyword evidence="3" id="KW-1185">Reference proteome</keyword>
<dbReference type="PANTHER" id="PTHR35826">
    <property type="entry name" value="PROTEIN ATP6V1FNB-LIKE"/>
    <property type="match status" value="1"/>
</dbReference>
<name>A0A3M7RG79_BRAPC</name>
<sequence>MDFRAKGINNKSYKTWSDTIEKETEARLRWNINRERMKDKFGDKTDLGFKEMYETIQFEDFLNKRRFRVPEIKLIPKKNNYDKDVNEYLIKLGVKEKHSETIRTADMYDQNPKEKDLIYNGISKDHEGRYKYLSERKRYKPEEKFVFPITSSMEYGWNFYDKHDRLTTSRFKSTSFQSPTKYGLKNIMNETFKRDNGVLSDQWVHDTIKARAF</sequence>
<organism evidence="2 3">
    <name type="scientific">Brachionus plicatilis</name>
    <name type="common">Marine rotifer</name>
    <name type="synonym">Brachionus muelleri</name>
    <dbReference type="NCBI Taxonomy" id="10195"/>
    <lineage>
        <taxon>Eukaryota</taxon>
        <taxon>Metazoa</taxon>
        <taxon>Spiralia</taxon>
        <taxon>Gnathifera</taxon>
        <taxon>Rotifera</taxon>
        <taxon>Eurotatoria</taxon>
        <taxon>Monogononta</taxon>
        <taxon>Pseudotrocha</taxon>
        <taxon>Ploima</taxon>
        <taxon>Brachionidae</taxon>
        <taxon>Brachionus</taxon>
    </lineage>
</organism>
<dbReference type="Proteomes" id="UP000276133">
    <property type="component" value="Unassembled WGS sequence"/>
</dbReference>
<accession>A0A3M7RG79</accession>
<dbReference type="InterPro" id="IPR054323">
    <property type="entry name" value="SPMIP1_C"/>
</dbReference>
<feature type="domain" description="Sperm microtubule inner protein 1 C-terminal" evidence="1">
    <location>
        <begin position="76"/>
        <end position="201"/>
    </location>
</feature>
<proteinExistence type="predicted"/>
<evidence type="ECO:0000313" key="3">
    <source>
        <dbReference type="Proteomes" id="UP000276133"/>
    </source>
</evidence>
<dbReference type="EMBL" id="REGN01003439">
    <property type="protein sequence ID" value="RNA22497.1"/>
    <property type="molecule type" value="Genomic_DNA"/>
</dbReference>
<dbReference type="Pfam" id="PF22589">
    <property type="entry name" value="SPMIP1"/>
    <property type="match status" value="1"/>
</dbReference>
<reference evidence="2 3" key="1">
    <citation type="journal article" date="2018" name="Sci. Rep.">
        <title>Genomic signatures of local adaptation to the degree of environmental predictability in rotifers.</title>
        <authorList>
            <person name="Franch-Gras L."/>
            <person name="Hahn C."/>
            <person name="Garcia-Roger E.M."/>
            <person name="Carmona M.J."/>
            <person name="Serra M."/>
            <person name="Gomez A."/>
        </authorList>
    </citation>
    <scope>NUCLEOTIDE SEQUENCE [LARGE SCALE GENOMIC DNA]</scope>
    <source>
        <strain evidence="2">HYR1</strain>
    </source>
</reference>
<protein>
    <recommendedName>
        <fullName evidence="1">Sperm microtubule inner protein 1 C-terminal domain-containing protein</fullName>
    </recommendedName>
</protein>
<dbReference type="AlphaFoldDB" id="A0A3M7RG79"/>
<comment type="caution">
    <text evidence="2">The sequence shown here is derived from an EMBL/GenBank/DDBJ whole genome shotgun (WGS) entry which is preliminary data.</text>
</comment>
<evidence type="ECO:0000313" key="2">
    <source>
        <dbReference type="EMBL" id="RNA22497.1"/>
    </source>
</evidence>
<evidence type="ECO:0000259" key="1">
    <source>
        <dbReference type="Pfam" id="PF22589"/>
    </source>
</evidence>
<dbReference type="OrthoDB" id="410807at2759"/>